<evidence type="ECO:0000256" key="4">
    <source>
        <dbReference type="SAM" id="MobiDB-lite"/>
    </source>
</evidence>
<protein>
    <submittedName>
        <fullName evidence="7">GTPase IMAP family member 8-like</fullName>
    </submittedName>
</protein>
<gene>
    <name evidence="7" type="primary">LOC113089011</name>
</gene>
<evidence type="ECO:0000313" key="7">
    <source>
        <dbReference type="RefSeq" id="XP_026111698.1"/>
    </source>
</evidence>
<evidence type="ECO:0000259" key="5">
    <source>
        <dbReference type="PROSITE" id="PS51720"/>
    </source>
</evidence>
<dbReference type="PANTHER" id="PTHR10903:SF107">
    <property type="entry name" value="GTPASE IMAP FAMILY MEMBER 4-LIKE-RELATED"/>
    <property type="match status" value="1"/>
</dbReference>
<dbReference type="GO" id="GO:0005525">
    <property type="term" value="F:GTP binding"/>
    <property type="evidence" value="ECO:0007669"/>
    <property type="project" value="UniProtKB-KW"/>
</dbReference>
<dbReference type="AlphaFoldDB" id="A0A6P6NSY1"/>
<dbReference type="FunFam" id="3.40.50.300:FF:001809">
    <property type="entry name" value="Si:ch1073-365p7.2"/>
    <property type="match status" value="1"/>
</dbReference>
<dbReference type="Pfam" id="PF04548">
    <property type="entry name" value="AIG1"/>
    <property type="match status" value="2"/>
</dbReference>
<feature type="region of interest" description="Disordered" evidence="4">
    <location>
        <begin position="553"/>
        <end position="581"/>
    </location>
</feature>
<dbReference type="InterPro" id="IPR045058">
    <property type="entry name" value="GIMA/IAN/Toc"/>
</dbReference>
<comment type="similarity">
    <text evidence="1">Belongs to the TRAFAC class TrmE-Era-EngA-EngB-Septin-like GTPase superfamily. AIG1/Toc34/Toc159-like paraseptin GTPase family. IAN subfamily.</text>
</comment>
<keyword evidence="3" id="KW-0342">GTP-binding</keyword>
<dbReference type="GeneID" id="113089011"/>
<dbReference type="InterPro" id="IPR006703">
    <property type="entry name" value="G_AIG1"/>
</dbReference>
<dbReference type="OrthoDB" id="9982588at2759"/>
<dbReference type="KEGG" id="caua:113089011"/>
<evidence type="ECO:0000313" key="6">
    <source>
        <dbReference type="Proteomes" id="UP000515129"/>
    </source>
</evidence>
<reference evidence="7" key="1">
    <citation type="submission" date="2025-08" db="UniProtKB">
        <authorList>
            <consortium name="RefSeq"/>
        </authorList>
    </citation>
    <scope>IDENTIFICATION</scope>
    <source>
        <strain evidence="7">Wakin</strain>
        <tissue evidence="7">Muscle</tissue>
    </source>
</reference>
<name>A0A6P6NSY1_CARAU</name>
<feature type="domain" description="AIG1-type G" evidence="5">
    <location>
        <begin position="2"/>
        <end position="193"/>
    </location>
</feature>
<accession>A0A6P6NSY1</accession>
<keyword evidence="6" id="KW-1185">Reference proteome</keyword>
<feature type="compositionally biased region" description="Basic and acidic residues" evidence="4">
    <location>
        <begin position="560"/>
        <end position="570"/>
    </location>
</feature>
<proteinExistence type="inferred from homology"/>
<dbReference type="RefSeq" id="XP_026111698.1">
    <property type="nucleotide sequence ID" value="XM_026255913.1"/>
</dbReference>
<dbReference type="Proteomes" id="UP000515129">
    <property type="component" value="Unplaced"/>
</dbReference>
<keyword evidence="2" id="KW-0547">Nucleotide-binding</keyword>
<evidence type="ECO:0000256" key="1">
    <source>
        <dbReference type="ARBA" id="ARBA00008535"/>
    </source>
</evidence>
<evidence type="ECO:0000256" key="2">
    <source>
        <dbReference type="ARBA" id="ARBA00022741"/>
    </source>
</evidence>
<dbReference type="PANTHER" id="PTHR10903">
    <property type="entry name" value="GTPASE, IMAP FAMILY MEMBER-RELATED"/>
    <property type="match status" value="1"/>
</dbReference>
<dbReference type="InterPro" id="IPR027417">
    <property type="entry name" value="P-loop_NTPase"/>
</dbReference>
<feature type="domain" description="AIG1-type G" evidence="5">
    <location>
        <begin position="230"/>
        <end position="431"/>
    </location>
</feature>
<feature type="compositionally biased region" description="Acidic residues" evidence="4">
    <location>
        <begin position="572"/>
        <end position="581"/>
    </location>
</feature>
<evidence type="ECO:0000256" key="3">
    <source>
        <dbReference type="ARBA" id="ARBA00023134"/>
    </source>
</evidence>
<organism evidence="6 7">
    <name type="scientific">Carassius auratus</name>
    <name type="common">Goldfish</name>
    <dbReference type="NCBI Taxonomy" id="7957"/>
    <lineage>
        <taxon>Eukaryota</taxon>
        <taxon>Metazoa</taxon>
        <taxon>Chordata</taxon>
        <taxon>Craniata</taxon>
        <taxon>Vertebrata</taxon>
        <taxon>Euteleostomi</taxon>
        <taxon>Actinopterygii</taxon>
        <taxon>Neopterygii</taxon>
        <taxon>Teleostei</taxon>
        <taxon>Ostariophysi</taxon>
        <taxon>Cypriniformes</taxon>
        <taxon>Cyprinidae</taxon>
        <taxon>Cyprininae</taxon>
        <taxon>Carassius</taxon>
    </lineage>
</organism>
<dbReference type="PROSITE" id="PS51720">
    <property type="entry name" value="G_AIG1"/>
    <property type="match status" value="2"/>
</dbReference>
<dbReference type="Gene3D" id="3.40.50.300">
    <property type="entry name" value="P-loop containing nucleotide triphosphate hydrolases"/>
    <property type="match status" value="2"/>
</dbReference>
<sequence>MEQEIRAIVLGWQKSDKASVINRILGVKVESDEYFVKSVKREGEVSGRKISLINTPCWWEIFGLQDSPEVVKQELVCSVFLSEPGPHVFLLVINLSLPFTEENRFSIEKHLGLFGESIWRHTIVIFTGVDKSIERHKLNQDLQLIIKSCEGRYHAFETETKSAGVQQLLIKIDDVVAANNGKHFETHDDVLLEIKTKREEINEKAKARQKWLQDKRDTLKNIKDESVAPVSALRIVLLGWILSGKSSAANTIFHNKTFEKEGTKKCTKYSGVVNDRNVTVLDTPGWWKYFSPKFNPKFAQASILESVGQSQQMKFPHAMILVIPIDTSFSNGQKLIIKQYMATLGDDVWRHTIVLFTWGDRCKDISIEQHIESEGEALKWLVEKCRNRYHVFDNTDKNNRDQVTELLQKIDEMVAENSLFSLNTQCAEEENFHETNIQQDEEFSFNADKLLALMFHELKNRSEGIKRKLQELEMDVTGCIKDKSDQSMEYPIELKADEKLMEKVKREGSRWEAILMDGILNIQNPKRSCDENMSVNEKMSWWFQKYEEYSTSETSGYKTEQSDPAEHPQNLEESDNTSDVG</sequence>
<dbReference type="SUPFAM" id="SSF52540">
    <property type="entry name" value="P-loop containing nucleoside triphosphate hydrolases"/>
    <property type="match status" value="2"/>
</dbReference>